<accession>A0A562LZK7</accession>
<dbReference type="RefSeq" id="WP_145331386.1">
    <property type="nucleotide sequence ID" value="NZ_VLKR01000059.1"/>
</dbReference>
<evidence type="ECO:0000256" key="3">
    <source>
        <dbReference type="RuleBase" id="RU000363"/>
    </source>
</evidence>
<dbReference type="InterPro" id="IPR036291">
    <property type="entry name" value="NAD(P)-bd_dom_sf"/>
</dbReference>
<dbReference type="PRINTS" id="PR00081">
    <property type="entry name" value="GDHRDH"/>
</dbReference>
<dbReference type="SUPFAM" id="SSF51735">
    <property type="entry name" value="NAD(P)-binding Rossmann-fold domains"/>
    <property type="match status" value="1"/>
</dbReference>
<comment type="similarity">
    <text evidence="1 3">Belongs to the short-chain dehydrogenases/reductases (SDR) family.</text>
</comment>
<evidence type="ECO:0000256" key="2">
    <source>
        <dbReference type="ARBA" id="ARBA00023002"/>
    </source>
</evidence>
<proteinExistence type="inferred from homology"/>
<dbReference type="Proteomes" id="UP000315908">
    <property type="component" value="Unassembled WGS sequence"/>
</dbReference>
<sequence>MKKILITGASGGIGLETAKRLVAKGYQLTLVARNEHKLSEIIQNFEGNGHSYIVADLANPKGVEKISSFLKEVKHDILINNAGVGLYGKFIDIPLETQLEMLYLNINAVMVLSHSFLKTAKKGDALINIGSLLGHTSFPGASAYAGSKSFVANFSESLWYEYKDQGVFISGFNPGAAKSDFHNNAGKPTNSYPEFVLSTVEQVAEELVSTLEKRSQPRVTQGWKNRMMIFGFKFLSRKMAIKIMGQLSPGMR</sequence>
<dbReference type="CDD" id="cd05233">
    <property type="entry name" value="SDR_c"/>
    <property type="match status" value="1"/>
</dbReference>
<dbReference type="Pfam" id="PF00106">
    <property type="entry name" value="adh_short"/>
    <property type="match status" value="1"/>
</dbReference>
<gene>
    <name evidence="4" type="ORF">IQ31_05512</name>
</gene>
<organism evidence="4 5">
    <name type="scientific">Sphingobacterium siyangense</name>
    <dbReference type="NCBI Taxonomy" id="459529"/>
    <lineage>
        <taxon>Bacteria</taxon>
        <taxon>Pseudomonadati</taxon>
        <taxon>Bacteroidota</taxon>
        <taxon>Sphingobacteriia</taxon>
        <taxon>Sphingobacteriales</taxon>
        <taxon>Sphingobacteriaceae</taxon>
        <taxon>Sphingobacterium</taxon>
    </lineage>
</organism>
<dbReference type="PIRSF" id="PIRSF000126">
    <property type="entry name" value="11-beta-HSD1"/>
    <property type="match status" value="1"/>
</dbReference>
<dbReference type="OrthoDB" id="9808814at2"/>
<keyword evidence="2" id="KW-0560">Oxidoreductase</keyword>
<protein>
    <recommendedName>
        <fullName evidence="6">Short-chain dehydrogenase</fullName>
    </recommendedName>
</protein>
<dbReference type="Gene3D" id="3.40.50.720">
    <property type="entry name" value="NAD(P)-binding Rossmann-like Domain"/>
    <property type="match status" value="1"/>
</dbReference>
<evidence type="ECO:0000313" key="4">
    <source>
        <dbReference type="EMBL" id="TWI13074.1"/>
    </source>
</evidence>
<dbReference type="AlphaFoldDB" id="A0A562LZK7"/>
<name>A0A562LZK7_9SPHI</name>
<evidence type="ECO:0000256" key="1">
    <source>
        <dbReference type="ARBA" id="ARBA00006484"/>
    </source>
</evidence>
<comment type="caution">
    <text evidence="4">The sequence shown here is derived from an EMBL/GenBank/DDBJ whole genome shotgun (WGS) entry which is preliminary data.</text>
</comment>
<dbReference type="PANTHER" id="PTHR44196">
    <property type="entry name" value="DEHYDROGENASE/REDUCTASE SDR FAMILY MEMBER 7B"/>
    <property type="match status" value="1"/>
</dbReference>
<reference evidence="4 5" key="1">
    <citation type="journal article" date="2015" name="Stand. Genomic Sci.">
        <title>Genomic Encyclopedia of Bacterial and Archaeal Type Strains, Phase III: the genomes of soil and plant-associated and newly described type strains.</title>
        <authorList>
            <person name="Whitman W.B."/>
            <person name="Woyke T."/>
            <person name="Klenk H.P."/>
            <person name="Zhou Y."/>
            <person name="Lilburn T.G."/>
            <person name="Beck B.J."/>
            <person name="De Vos P."/>
            <person name="Vandamme P."/>
            <person name="Eisen J.A."/>
            <person name="Garrity G."/>
            <person name="Hugenholtz P."/>
            <person name="Kyrpides N.C."/>
        </authorList>
    </citation>
    <scope>NUCLEOTIDE SEQUENCE [LARGE SCALE GENOMIC DNA]</scope>
    <source>
        <strain evidence="4 5">CGMCC 1.6855</strain>
    </source>
</reference>
<dbReference type="EMBL" id="VLKR01000059">
    <property type="protein sequence ID" value="TWI13074.1"/>
    <property type="molecule type" value="Genomic_DNA"/>
</dbReference>
<dbReference type="GO" id="GO:0016491">
    <property type="term" value="F:oxidoreductase activity"/>
    <property type="evidence" value="ECO:0007669"/>
    <property type="project" value="UniProtKB-KW"/>
</dbReference>
<dbReference type="PANTHER" id="PTHR44196:SF1">
    <property type="entry name" value="DEHYDROGENASE_REDUCTASE SDR FAMILY MEMBER 7B"/>
    <property type="match status" value="1"/>
</dbReference>
<evidence type="ECO:0000313" key="5">
    <source>
        <dbReference type="Proteomes" id="UP000315908"/>
    </source>
</evidence>
<dbReference type="PRINTS" id="PR00080">
    <property type="entry name" value="SDRFAMILY"/>
</dbReference>
<evidence type="ECO:0008006" key="6">
    <source>
        <dbReference type="Google" id="ProtNLM"/>
    </source>
</evidence>
<dbReference type="InterPro" id="IPR002347">
    <property type="entry name" value="SDR_fam"/>
</dbReference>
<dbReference type="GO" id="GO:0016020">
    <property type="term" value="C:membrane"/>
    <property type="evidence" value="ECO:0007669"/>
    <property type="project" value="TreeGrafter"/>
</dbReference>